<protein>
    <submittedName>
        <fullName evidence="1">Uncharacterized protein</fullName>
    </submittedName>
</protein>
<name>A0ACC1HD34_9FUNG</name>
<comment type="caution">
    <text evidence="1">The sequence shown here is derived from an EMBL/GenBank/DDBJ whole genome shotgun (WGS) entry which is preliminary data.</text>
</comment>
<feature type="non-terminal residue" evidence="1">
    <location>
        <position position="83"/>
    </location>
</feature>
<reference evidence="1" key="1">
    <citation type="submission" date="2022-06" db="EMBL/GenBank/DDBJ databases">
        <title>Phylogenomic reconstructions and comparative analyses of Kickxellomycotina fungi.</title>
        <authorList>
            <person name="Reynolds N.K."/>
            <person name="Stajich J.E."/>
            <person name="Barry K."/>
            <person name="Grigoriev I.V."/>
            <person name="Crous P."/>
            <person name="Smith M.E."/>
        </authorList>
    </citation>
    <scope>NUCLEOTIDE SEQUENCE</scope>
    <source>
        <strain evidence="1">RSA 2271</strain>
    </source>
</reference>
<keyword evidence="2" id="KW-1185">Reference proteome</keyword>
<sequence length="83" mass="9035">SDPIEIPSVDVPTFVFEHARSRSIFGRDPNLTAIVDGHTNQSLSFSDLEKLSDQFASGLVNSLGLARGNVVALFLPNTIYYPV</sequence>
<proteinExistence type="predicted"/>
<accession>A0ACC1HD34</accession>
<organism evidence="1 2">
    <name type="scientific">Spiromyces aspiralis</name>
    <dbReference type="NCBI Taxonomy" id="68401"/>
    <lineage>
        <taxon>Eukaryota</taxon>
        <taxon>Fungi</taxon>
        <taxon>Fungi incertae sedis</taxon>
        <taxon>Zoopagomycota</taxon>
        <taxon>Kickxellomycotina</taxon>
        <taxon>Kickxellomycetes</taxon>
        <taxon>Kickxellales</taxon>
        <taxon>Kickxellaceae</taxon>
        <taxon>Spiromyces</taxon>
    </lineage>
</organism>
<evidence type="ECO:0000313" key="1">
    <source>
        <dbReference type="EMBL" id="KAJ1670223.1"/>
    </source>
</evidence>
<dbReference type="EMBL" id="JAMZIH010009386">
    <property type="protein sequence ID" value="KAJ1670223.1"/>
    <property type="molecule type" value="Genomic_DNA"/>
</dbReference>
<evidence type="ECO:0000313" key="2">
    <source>
        <dbReference type="Proteomes" id="UP001145114"/>
    </source>
</evidence>
<dbReference type="Proteomes" id="UP001145114">
    <property type="component" value="Unassembled WGS sequence"/>
</dbReference>
<feature type="non-terminal residue" evidence="1">
    <location>
        <position position="1"/>
    </location>
</feature>
<gene>
    <name evidence="1" type="ORF">EV182_008341</name>
</gene>